<gene>
    <name evidence="2" type="ORF">C8Q71DRAFT_132040</name>
</gene>
<reference evidence="2 3" key="1">
    <citation type="journal article" date="2021" name="Environ. Microbiol.">
        <title>Gene family expansions and transcriptome signatures uncover fungal adaptations to wood decay.</title>
        <authorList>
            <person name="Hage H."/>
            <person name="Miyauchi S."/>
            <person name="Viragh M."/>
            <person name="Drula E."/>
            <person name="Min B."/>
            <person name="Chaduli D."/>
            <person name="Navarro D."/>
            <person name="Favel A."/>
            <person name="Norest M."/>
            <person name="Lesage-Meessen L."/>
            <person name="Balint B."/>
            <person name="Merenyi Z."/>
            <person name="de Eugenio L."/>
            <person name="Morin E."/>
            <person name="Martinez A.T."/>
            <person name="Baldrian P."/>
            <person name="Stursova M."/>
            <person name="Martinez M.J."/>
            <person name="Novotny C."/>
            <person name="Magnuson J.K."/>
            <person name="Spatafora J.W."/>
            <person name="Maurice S."/>
            <person name="Pangilinan J."/>
            <person name="Andreopoulos W."/>
            <person name="LaButti K."/>
            <person name="Hundley H."/>
            <person name="Na H."/>
            <person name="Kuo A."/>
            <person name="Barry K."/>
            <person name="Lipzen A."/>
            <person name="Henrissat B."/>
            <person name="Riley R."/>
            <person name="Ahrendt S."/>
            <person name="Nagy L.G."/>
            <person name="Grigoriev I.V."/>
            <person name="Martin F."/>
            <person name="Rosso M.N."/>
        </authorList>
    </citation>
    <scope>NUCLEOTIDE SEQUENCE [LARGE SCALE GENOMIC DNA]</scope>
    <source>
        <strain evidence="2 3">CIRM-BRFM 1785</strain>
    </source>
</reference>
<dbReference type="EMBL" id="JADCUA010000014">
    <property type="protein sequence ID" value="KAH9834922.1"/>
    <property type="molecule type" value="Genomic_DNA"/>
</dbReference>
<dbReference type="Proteomes" id="UP000814176">
    <property type="component" value="Unassembled WGS sequence"/>
</dbReference>
<dbReference type="GeneID" id="71997219"/>
<proteinExistence type="predicted"/>
<organism evidence="2 3">
    <name type="scientific">Rhodofomes roseus</name>
    <dbReference type="NCBI Taxonomy" id="34475"/>
    <lineage>
        <taxon>Eukaryota</taxon>
        <taxon>Fungi</taxon>
        <taxon>Dikarya</taxon>
        <taxon>Basidiomycota</taxon>
        <taxon>Agaricomycotina</taxon>
        <taxon>Agaricomycetes</taxon>
        <taxon>Polyporales</taxon>
        <taxon>Rhodofomes</taxon>
    </lineage>
</organism>
<comment type="caution">
    <text evidence="2">The sequence shown here is derived from an EMBL/GenBank/DDBJ whole genome shotgun (WGS) entry which is preliminary data.</text>
</comment>
<evidence type="ECO:0000313" key="3">
    <source>
        <dbReference type="Proteomes" id="UP000814176"/>
    </source>
</evidence>
<name>A0ABQ8KBJ2_9APHY</name>
<accession>A0ABQ8KBJ2</accession>
<evidence type="ECO:0000313" key="2">
    <source>
        <dbReference type="EMBL" id="KAH9834922.1"/>
    </source>
</evidence>
<dbReference type="RefSeq" id="XP_047777408.1">
    <property type="nucleotide sequence ID" value="XM_047916487.1"/>
</dbReference>
<feature type="region of interest" description="Disordered" evidence="1">
    <location>
        <begin position="45"/>
        <end position="64"/>
    </location>
</feature>
<feature type="compositionally biased region" description="Polar residues" evidence="1">
    <location>
        <begin position="54"/>
        <end position="64"/>
    </location>
</feature>
<sequence length="226" mass="24759">MIVSSSRAVLTTISCTCTVTGATSGPAKLAAFSLVAWRLRPLDPRRPKRAHSSLRPSTYSRRSQLDAQEEGISQCISYIGVDVVPLFVKHGLPAPEPPASDPDVRRLHVRMMPSESVLVSSSPSSLPRLLGDLERLSSRMTRVMGHHEHRLLVPKELRTPVETLARTSTKPVLTEGRSRGEGRGRRRAYNISRKGASASAIAILCVVPNVITTFSQTRNRGRAAHR</sequence>
<protein>
    <submittedName>
        <fullName evidence="2">Uncharacterized protein</fullName>
    </submittedName>
</protein>
<keyword evidence="3" id="KW-1185">Reference proteome</keyword>
<evidence type="ECO:0000256" key="1">
    <source>
        <dbReference type="SAM" id="MobiDB-lite"/>
    </source>
</evidence>